<dbReference type="AlphaFoldDB" id="A0A554A0Z6"/>
<dbReference type="EMBL" id="VLXZ01000003">
    <property type="protein sequence ID" value="TSB47370.1"/>
    <property type="molecule type" value="Genomic_DNA"/>
</dbReference>
<evidence type="ECO:0000259" key="7">
    <source>
        <dbReference type="PROSITE" id="PS01124"/>
    </source>
</evidence>
<dbReference type="OrthoDB" id="9807321at2"/>
<keyword evidence="10" id="KW-1185">Reference proteome</keyword>
<dbReference type="Pfam" id="PF01497">
    <property type="entry name" value="Peripla_BP_2"/>
    <property type="match status" value="1"/>
</dbReference>
<gene>
    <name evidence="9" type="ORF">FN960_06430</name>
</gene>
<dbReference type="InterPro" id="IPR009057">
    <property type="entry name" value="Homeodomain-like_sf"/>
</dbReference>
<evidence type="ECO:0000259" key="8">
    <source>
        <dbReference type="PROSITE" id="PS50983"/>
    </source>
</evidence>
<comment type="similarity">
    <text evidence="2">Belongs to the bacterial solute-binding protein 8 family.</text>
</comment>
<dbReference type="SUPFAM" id="SSF46689">
    <property type="entry name" value="Homeodomain-like"/>
    <property type="match status" value="2"/>
</dbReference>
<evidence type="ECO:0000256" key="2">
    <source>
        <dbReference type="ARBA" id="ARBA00008814"/>
    </source>
</evidence>
<dbReference type="RefSeq" id="WP_143847869.1">
    <property type="nucleotide sequence ID" value="NZ_VLXZ01000003.1"/>
</dbReference>
<dbReference type="SUPFAM" id="SSF53807">
    <property type="entry name" value="Helical backbone' metal receptor"/>
    <property type="match status" value="1"/>
</dbReference>
<evidence type="ECO:0000313" key="10">
    <source>
        <dbReference type="Proteomes" id="UP000318521"/>
    </source>
</evidence>
<feature type="domain" description="Fe/B12 periplasmic-binding" evidence="8">
    <location>
        <begin position="269"/>
        <end position="530"/>
    </location>
</feature>
<keyword evidence="3" id="KW-0813">Transport</keyword>
<keyword evidence="6" id="KW-0804">Transcription</keyword>
<evidence type="ECO:0000256" key="1">
    <source>
        <dbReference type="ARBA" id="ARBA00004193"/>
    </source>
</evidence>
<feature type="domain" description="HTH araC/xylS-type" evidence="7">
    <location>
        <begin position="165"/>
        <end position="263"/>
    </location>
</feature>
<evidence type="ECO:0000256" key="5">
    <source>
        <dbReference type="ARBA" id="ARBA00023015"/>
    </source>
</evidence>
<comment type="subcellular location">
    <subcellularLocation>
        <location evidence="1">Cell membrane</location>
        <topology evidence="1">Lipid-anchor</topology>
    </subcellularLocation>
</comment>
<sequence length="530" mass="60950">MQTNENLKKDLSAFLYTLESATYFETTSTLKQEQALHSLIILKEPTGWIDLNGDIHHIDEDSIFFLHADIHKQQMIQFQQRVSGYHFQFFSLKDKGKGNYEASSLACPQKLVTAQSLLLQSKAQEVMNHQTQDKMMSNILFQTLIHTLLNELKIEKSVSIEQLIHKSREYIDNHYQLEITREQLAQMTGLNADYYSRKFKQRYQKSPIAYLNDVRLRQAKQRLIQTNEPIRSIAKQVGFSDEFYFSRKFKAKEGSSPTIYINKLKQSNRVASLNHLVTGHSIALGLEPYAAIRNDSFPITIKSIEIGHHQPNLERLFTVKPDLIVRCATADQKQTTKDELYNQIAPTVTLAFQDSWQKNLGIVARLVNREQEAKTFLETYHQKAEIVSKQIKQSIGSGSVLILGIGEGSLCIYGKRNLGTVLYNDLHISQASGFENIDHLKVISLHELSMINPDHILLTIYRDKHRLPSKQAIRKQLLQLQQSAEWASLRAVKHNRIYSILDTNHLYTSYNAYSNSLFLNKMNQLLVNGQ</sequence>
<dbReference type="PANTHER" id="PTHR30532:SF1">
    <property type="entry name" value="IRON(3+)-HYDROXAMATE-BINDING PROTEIN FHUD"/>
    <property type="match status" value="1"/>
</dbReference>
<evidence type="ECO:0000256" key="3">
    <source>
        <dbReference type="ARBA" id="ARBA00022448"/>
    </source>
</evidence>
<reference evidence="9 10" key="1">
    <citation type="submission" date="2019-07" db="EMBL/GenBank/DDBJ databases">
        <authorList>
            <person name="Park Y.J."/>
            <person name="Jeong S.E."/>
            <person name="Jung H.S."/>
        </authorList>
    </citation>
    <scope>NUCLEOTIDE SEQUENCE [LARGE SCALE GENOMIC DNA]</scope>
    <source>
        <strain evidence="10">P16(2019)</strain>
    </source>
</reference>
<dbReference type="GO" id="GO:0043565">
    <property type="term" value="F:sequence-specific DNA binding"/>
    <property type="evidence" value="ECO:0007669"/>
    <property type="project" value="InterPro"/>
</dbReference>
<dbReference type="Gene3D" id="3.40.50.1980">
    <property type="entry name" value="Nitrogenase molybdenum iron protein domain"/>
    <property type="match status" value="2"/>
</dbReference>
<protein>
    <submittedName>
        <fullName evidence="9">ABC transporter substrate-binding protein</fullName>
    </submittedName>
</protein>
<dbReference type="Pfam" id="PF12833">
    <property type="entry name" value="HTH_18"/>
    <property type="match status" value="1"/>
</dbReference>
<evidence type="ECO:0000256" key="6">
    <source>
        <dbReference type="ARBA" id="ARBA00023163"/>
    </source>
</evidence>
<dbReference type="Proteomes" id="UP000318521">
    <property type="component" value="Unassembled WGS sequence"/>
</dbReference>
<name>A0A554A0Z6_9BACI</name>
<organism evidence="9 10">
    <name type="scientific">Alkalicoccobacillus porphyridii</name>
    <dbReference type="NCBI Taxonomy" id="2597270"/>
    <lineage>
        <taxon>Bacteria</taxon>
        <taxon>Bacillati</taxon>
        <taxon>Bacillota</taxon>
        <taxon>Bacilli</taxon>
        <taxon>Bacillales</taxon>
        <taxon>Bacillaceae</taxon>
        <taxon>Alkalicoccobacillus</taxon>
    </lineage>
</organism>
<evidence type="ECO:0000256" key="4">
    <source>
        <dbReference type="ARBA" id="ARBA00022729"/>
    </source>
</evidence>
<dbReference type="GO" id="GO:0030288">
    <property type="term" value="C:outer membrane-bounded periplasmic space"/>
    <property type="evidence" value="ECO:0007669"/>
    <property type="project" value="TreeGrafter"/>
</dbReference>
<dbReference type="GO" id="GO:0005886">
    <property type="term" value="C:plasma membrane"/>
    <property type="evidence" value="ECO:0007669"/>
    <property type="project" value="UniProtKB-SubCell"/>
</dbReference>
<dbReference type="PROSITE" id="PS50983">
    <property type="entry name" value="FE_B12_PBP"/>
    <property type="match status" value="1"/>
</dbReference>
<dbReference type="InterPro" id="IPR018060">
    <property type="entry name" value="HTH_AraC"/>
</dbReference>
<keyword evidence="5" id="KW-0805">Transcription regulation</keyword>
<keyword evidence="4" id="KW-0732">Signal</keyword>
<comment type="caution">
    <text evidence="9">The sequence shown here is derived from an EMBL/GenBank/DDBJ whole genome shotgun (WGS) entry which is preliminary data.</text>
</comment>
<dbReference type="Gene3D" id="1.10.10.60">
    <property type="entry name" value="Homeodomain-like"/>
    <property type="match status" value="2"/>
</dbReference>
<dbReference type="SMART" id="SM00342">
    <property type="entry name" value="HTH_ARAC"/>
    <property type="match status" value="1"/>
</dbReference>
<dbReference type="GO" id="GO:0003700">
    <property type="term" value="F:DNA-binding transcription factor activity"/>
    <property type="evidence" value="ECO:0007669"/>
    <property type="project" value="InterPro"/>
</dbReference>
<accession>A0A554A0Z6</accession>
<dbReference type="InterPro" id="IPR051313">
    <property type="entry name" value="Bact_iron-sidero_bind"/>
</dbReference>
<dbReference type="PANTHER" id="PTHR30532">
    <property type="entry name" value="IRON III DICITRATE-BINDING PERIPLASMIC PROTEIN"/>
    <property type="match status" value="1"/>
</dbReference>
<dbReference type="InterPro" id="IPR002491">
    <property type="entry name" value="ABC_transptr_periplasmic_BD"/>
</dbReference>
<dbReference type="GO" id="GO:1901678">
    <property type="term" value="P:iron coordination entity transport"/>
    <property type="evidence" value="ECO:0007669"/>
    <property type="project" value="UniProtKB-ARBA"/>
</dbReference>
<evidence type="ECO:0000313" key="9">
    <source>
        <dbReference type="EMBL" id="TSB47370.1"/>
    </source>
</evidence>
<proteinExistence type="inferred from homology"/>
<dbReference type="PROSITE" id="PS01124">
    <property type="entry name" value="HTH_ARAC_FAMILY_2"/>
    <property type="match status" value="1"/>
</dbReference>